<feature type="domain" description="T9SS-like galactose binding" evidence="3">
    <location>
        <begin position="27"/>
        <end position="141"/>
    </location>
</feature>
<dbReference type="Pfam" id="PF18962">
    <property type="entry name" value="Por_Secre_tail"/>
    <property type="match status" value="1"/>
</dbReference>
<gene>
    <name evidence="4" type="ORF">SAMN04488023_12728</name>
</gene>
<dbReference type="AlphaFoldDB" id="A0A1H9U4Q2"/>
<evidence type="ECO:0000313" key="5">
    <source>
        <dbReference type="Proteomes" id="UP000199572"/>
    </source>
</evidence>
<reference evidence="5" key="1">
    <citation type="submission" date="2016-10" db="EMBL/GenBank/DDBJ databases">
        <authorList>
            <person name="Varghese N."/>
            <person name="Submissions S."/>
        </authorList>
    </citation>
    <scope>NUCLEOTIDE SEQUENCE [LARGE SCALE GENOMIC DNA]</scope>
    <source>
        <strain evidence="5">DSM 18610</strain>
    </source>
</reference>
<feature type="domain" description="Secretion system C-terminal sorting" evidence="2">
    <location>
        <begin position="1117"/>
        <end position="1187"/>
    </location>
</feature>
<dbReference type="OrthoDB" id="1110382at2"/>
<sequence>MKRYFFVLALFVCCLLNVRWVYANPVNDECTGAINRTPDASAYTDLFSNVDATVSMPPCSSSAAKDIWFKFTATASRHQVISRSINGEPFIAQFFSGECGNLTSILCRDSPNNTTELANLVPGKTYYYRLYLKSGSNLSANFSTYVTSPIAPVNDEATGAIVLSLNTTLNTNLGYATQSYVPCNDTGFDAKDVWYKFTATHTTLNFSVNPISHDELMFEVFSGAPGNLSSIFCSGVAGYEQIKTASLNNLVIGQTYYVSVRNRYGDAYPGVTFKLDLKDNAGPVNDECSGAIERIAGVTAHMDMFNNLGATLSMPACTSSAAKDIWFKFTATATRHQVISRAINSAPFIAQFFSGSCGNLTSILCRDSPNGTTELVGLTPGQVYYYRLYLKNGNPASTDFNTYVTSPPMPANDEPGGAYLISLNSTLKATLDYATQTFTPCYATGYDAKDVWYKFVAGSTSLNLSVTPVSFGEQMFQVYSGTPDNFTSIYCSGIAGYEQIKTAALTNLVIGNTYYVRVHNRYGDASPSVTFNLDLKDNKGPENDECTGAINIIAGEIAHMRMFNNLGATVSMEPCTSLSAKDIWFKFTATASRHQVISRSINGMPFIAQFFSGSCENLTSILCRDSPNNTTELVGLTPGQTYYYRLYLKNGSSVSTEFNTYVTSWPMPANDEPSGAITLAMNAKANYSLEYATSTFPPCYQTGFDAKDVWYKFKATSTAHNVSLDPISFDELMLQVYSGTENALNSIYCGGIAGYEQIKTAVLTNLSIGATYYVRVHNRYGDASPSVTYSLALTHVVVPPPVITSVSARGAALGSTIYLYGTNFTGASIVTFGGKSITDFSVISPTIVKVVLNDALSGDIEITTPSGKGKYANFIIIPVPVISAEGQTTFTIGGSVNLSSSVEGSWSVNWYKNGVPVNGALSKTYNANTSGNYKCAISYEGIQVYSNEIVVKVIFTLPANNFKVNLVGETCRQSNNGRILLTSEKVGSYAAVLRGVSNQTNYSFTNELNINNLSAGNYSLCITVNGEPEYKQCYDVVITEPEDLTVYAIMSQDSRSLNLKLSGGNTYHVVVNNRTFNTSSPELIVPLQQGDNRVSITTDKLCQGVFEQVFKTTGPSVYPNPFTNILNVYFPSESGKIEIRRLDGQLVHTLDVKKNTGLIELQLGHLASGMYVVKLQSDNSQSYFKVIKQ</sequence>
<evidence type="ECO:0000259" key="3">
    <source>
        <dbReference type="Pfam" id="PF23759"/>
    </source>
</evidence>
<dbReference type="NCBIfam" id="TIGR04183">
    <property type="entry name" value="Por_Secre_tail"/>
    <property type="match status" value="1"/>
</dbReference>
<protein>
    <submittedName>
        <fullName evidence="4">Por secretion system C-terminal sorting domain-containing protein</fullName>
    </submittedName>
</protein>
<name>A0A1H9U4Q2_9SPHI</name>
<dbReference type="EMBL" id="FOGG01000027">
    <property type="protein sequence ID" value="SES04147.1"/>
    <property type="molecule type" value="Genomic_DNA"/>
</dbReference>
<dbReference type="InterPro" id="IPR036179">
    <property type="entry name" value="Ig-like_dom_sf"/>
</dbReference>
<accession>A0A1H9U4Q2</accession>
<dbReference type="InterPro" id="IPR013783">
    <property type="entry name" value="Ig-like_fold"/>
</dbReference>
<dbReference type="InterPro" id="IPR014756">
    <property type="entry name" value="Ig_E-set"/>
</dbReference>
<dbReference type="Proteomes" id="UP000199572">
    <property type="component" value="Unassembled WGS sequence"/>
</dbReference>
<organism evidence="4 5">
    <name type="scientific">Pedobacter rhizosphaerae</name>
    <dbReference type="NCBI Taxonomy" id="390241"/>
    <lineage>
        <taxon>Bacteria</taxon>
        <taxon>Pseudomonadati</taxon>
        <taxon>Bacteroidota</taxon>
        <taxon>Sphingobacteriia</taxon>
        <taxon>Sphingobacteriales</taxon>
        <taxon>Sphingobacteriaceae</taxon>
        <taxon>Pedobacter</taxon>
    </lineage>
</organism>
<proteinExistence type="predicted"/>
<feature type="domain" description="T9SS-like galactose binding" evidence="3">
    <location>
        <begin position="425"/>
        <end position="531"/>
    </location>
</feature>
<dbReference type="STRING" id="390241.SAMN04488023_12728"/>
<feature type="chain" id="PRO_5011709458" evidence="1">
    <location>
        <begin position="24"/>
        <end position="1189"/>
    </location>
</feature>
<evidence type="ECO:0000313" key="4">
    <source>
        <dbReference type="EMBL" id="SES04147.1"/>
    </source>
</evidence>
<feature type="domain" description="T9SS-like galactose binding" evidence="3">
    <location>
        <begin position="285"/>
        <end position="400"/>
    </location>
</feature>
<dbReference type="RefSeq" id="WP_090886861.1">
    <property type="nucleotide sequence ID" value="NZ_FOGG01000027.1"/>
</dbReference>
<feature type="domain" description="T9SS-like galactose binding" evidence="3">
    <location>
        <begin position="154"/>
        <end position="264"/>
    </location>
</feature>
<evidence type="ECO:0000259" key="2">
    <source>
        <dbReference type="Pfam" id="PF18962"/>
    </source>
</evidence>
<dbReference type="InterPro" id="IPR056600">
    <property type="entry name" value="GBD_T9SS_assoc"/>
</dbReference>
<keyword evidence="5" id="KW-1185">Reference proteome</keyword>
<dbReference type="Gene3D" id="2.60.40.10">
    <property type="entry name" value="Immunoglobulins"/>
    <property type="match status" value="2"/>
</dbReference>
<dbReference type="SUPFAM" id="SSF48726">
    <property type="entry name" value="Immunoglobulin"/>
    <property type="match status" value="1"/>
</dbReference>
<evidence type="ECO:0000256" key="1">
    <source>
        <dbReference type="SAM" id="SignalP"/>
    </source>
</evidence>
<feature type="signal peptide" evidence="1">
    <location>
        <begin position="1"/>
        <end position="23"/>
    </location>
</feature>
<keyword evidence="1" id="KW-0732">Signal</keyword>
<feature type="domain" description="T9SS-like galactose binding" evidence="3">
    <location>
        <begin position="676"/>
        <end position="781"/>
    </location>
</feature>
<feature type="domain" description="T9SS-like galactose binding" evidence="3">
    <location>
        <begin position="542"/>
        <end position="658"/>
    </location>
</feature>
<dbReference type="Pfam" id="PF23759">
    <property type="entry name" value="GBD_T9SS_assoc"/>
    <property type="match status" value="6"/>
</dbReference>
<dbReference type="InterPro" id="IPR026444">
    <property type="entry name" value="Secre_tail"/>
</dbReference>
<dbReference type="SUPFAM" id="SSF81296">
    <property type="entry name" value="E set domains"/>
    <property type="match status" value="1"/>
</dbReference>